<proteinExistence type="predicted"/>
<keyword evidence="1" id="KW-1133">Transmembrane helix</keyword>
<dbReference type="RefSeq" id="WP_083089615.1">
    <property type="nucleotide sequence ID" value="NZ_CABMIZ010000043.1"/>
</dbReference>
<sequence length="398" mass="46418">MRGYLLKFKRIEPKKIKYSVDIMDKISFFDGKNSESALEYREYCKAAGWEFVCEREKIQIYCSESDLSNNPIHTDEEEKFNCIFKASLKHVLSSLIMILSVVYIQYITIFRSYNVNFLANDIQIFLLFILSIFIIHGVIGVVNFVIWGVKGKVALKKGDVVSYNCFKAMKVRLVLNNISILLMLSLIIYMGTSGEAYMLKLLVLILLATGLLSIIMNFISRSNCKDKKTLNIIVYVVFTIIIFIGINVLVFSEVFSKINSSDTKIEEENYPIVLNDFNDKSINDEGKHIDEEKGILASTLYYSVKGERIDLSYDLFESDYKWTVEYVVNKKMDWLKKFNIKYIKKETNLPSEIQVYKKEDRNTYLMFSDNKIIEINDWNEILSEDELLNKSYEKVFKE</sequence>
<dbReference type="GeneID" id="303559664"/>
<dbReference type="KEGG" id="csep:CP523_03085"/>
<dbReference type="EMBL" id="CP023671">
    <property type="protein sequence ID" value="AYE33521.1"/>
    <property type="molecule type" value="Genomic_DNA"/>
</dbReference>
<evidence type="ECO:0000313" key="3">
    <source>
        <dbReference type="Proteomes" id="UP000280586"/>
    </source>
</evidence>
<feature type="transmembrane region" description="Helical" evidence="1">
    <location>
        <begin position="232"/>
        <end position="251"/>
    </location>
</feature>
<feature type="transmembrane region" description="Helical" evidence="1">
    <location>
        <begin position="91"/>
        <end position="110"/>
    </location>
</feature>
<feature type="transmembrane region" description="Helical" evidence="1">
    <location>
        <begin position="197"/>
        <end position="220"/>
    </location>
</feature>
<feature type="transmembrane region" description="Helical" evidence="1">
    <location>
        <begin position="122"/>
        <end position="147"/>
    </location>
</feature>
<name>A0A9N7PI98_CLOSE</name>
<dbReference type="Proteomes" id="UP000280586">
    <property type="component" value="Chromosome"/>
</dbReference>
<evidence type="ECO:0000256" key="1">
    <source>
        <dbReference type="SAM" id="Phobius"/>
    </source>
</evidence>
<evidence type="ECO:0000313" key="2">
    <source>
        <dbReference type="EMBL" id="AYE33521.1"/>
    </source>
</evidence>
<dbReference type="AlphaFoldDB" id="A0A9N7PI98"/>
<organism evidence="2 3">
    <name type="scientific">Clostridium septicum</name>
    <dbReference type="NCBI Taxonomy" id="1504"/>
    <lineage>
        <taxon>Bacteria</taxon>
        <taxon>Bacillati</taxon>
        <taxon>Bacillota</taxon>
        <taxon>Clostridia</taxon>
        <taxon>Eubacteriales</taxon>
        <taxon>Clostridiaceae</taxon>
        <taxon>Clostridium</taxon>
    </lineage>
</organism>
<protein>
    <submittedName>
        <fullName evidence="2">DUF2812 domain-containing protein</fullName>
    </submittedName>
</protein>
<keyword evidence="1" id="KW-0472">Membrane</keyword>
<accession>A0A9N7PI98</accession>
<dbReference type="Pfam" id="PF11193">
    <property type="entry name" value="DUF2812"/>
    <property type="match status" value="1"/>
</dbReference>
<keyword evidence="1" id="KW-0812">Transmembrane</keyword>
<dbReference type="OrthoDB" id="1650893at2"/>
<reference evidence="2 3" key="1">
    <citation type="submission" date="2017-09" db="EMBL/GenBank/DDBJ databases">
        <authorList>
            <person name="Thomas P."/>
            <person name="Seyboldt C."/>
        </authorList>
    </citation>
    <scope>NUCLEOTIDE SEQUENCE [LARGE SCALE GENOMIC DNA]</scope>
    <source>
        <strain evidence="2 3">DSM 7534</strain>
    </source>
</reference>
<dbReference type="InterPro" id="IPR021359">
    <property type="entry name" value="DUF2812"/>
</dbReference>
<gene>
    <name evidence="2" type="ORF">CP523_03085</name>
</gene>
<feature type="transmembrane region" description="Helical" evidence="1">
    <location>
        <begin position="173"/>
        <end position="191"/>
    </location>
</feature>